<dbReference type="RefSeq" id="WP_109823975.1">
    <property type="nucleotide sequence ID" value="NZ_QGKL01000035.1"/>
</dbReference>
<reference evidence="8 9" key="1">
    <citation type="submission" date="2018-05" db="EMBL/GenBank/DDBJ databases">
        <title>Leucothrix arctica sp. nov., isolated from Arctic seawater.</title>
        <authorList>
            <person name="Choi A."/>
            <person name="Baek K."/>
        </authorList>
    </citation>
    <scope>NUCLEOTIDE SEQUENCE [LARGE SCALE GENOMIC DNA]</scope>
    <source>
        <strain evidence="8 9">IMCC9719</strain>
    </source>
</reference>
<dbReference type="PANTHER" id="PTHR21198">
    <property type="entry name" value="GLUTAMATE RACEMASE"/>
    <property type="match status" value="1"/>
</dbReference>
<evidence type="ECO:0000256" key="2">
    <source>
        <dbReference type="ARBA" id="ARBA00013090"/>
    </source>
</evidence>
<organism evidence="8 9">
    <name type="scientific">Leucothrix arctica</name>
    <dbReference type="NCBI Taxonomy" id="1481894"/>
    <lineage>
        <taxon>Bacteria</taxon>
        <taxon>Pseudomonadati</taxon>
        <taxon>Pseudomonadota</taxon>
        <taxon>Gammaproteobacteria</taxon>
        <taxon>Thiotrichales</taxon>
        <taxon>Thiotrichaceae</taxon>
        <taxon>Leucothrix</taxon>
    </lineage>
</organism>
<proteinExistence type="inferred from homology"/>
<evidence type="ECO:0000256" key="1">
    <source>
        <dbReference type="ARBA" id="ARBA00001602"/>
    </source>
</evidence>
<keyword evidence="3 7" id="KW-0133">Cell shape</keyword>
<dbReference type="Pfam" id="PF01177">
    <property type="entry name" value="Asp_Glu_race"/>
    <property type="match status" value="1"/>
</dbReference>
<dbReference type="HAMAP" id="MF_00258">
    <property type="entry name" value="Glu_racemase"/>
    <property type="match status" value="1"/>
</dbReference>
<comment type="function">
    <text evidence="7">Provides the (R)-glutamate required for cell wall biosynthesis.</text>
</comment>
<gene>
    <name evidence="7 8" type="primary">murI</name>
    <name evidence="8" type="ORF">DKT75_13575</name>
</gene>
<name>A0A317CGM0_9GAMM</name>
<dbReference type="InterPro" id="IPR001920">
    <property type="entry name" value="Asp/Glu_race"/>
</dbReference>
<keyword evidence="6 7" id="KW-0961">Cell wall biogenesis/degradation</keyword>
<dbReference type="Proteomes" id="UP000245506">
    <property type="component" value="Unassembled WGS sequence"/>
</dbReference>
<evidence type="ECO:0000256" key="5">
    <source>
        <dbReference type="ARBA" id="ARBA00023235"/>
    </source>
</evidence>
<dbReference type="FunFam" id="3.40.50.1860:FF:000001">
    <property type="entry name" value="Glutamate racemase"/>
    <property type="match status" value="1"/>
</dbReference>
<dbReference type="GO" id="GO:0008360">
    <property type="term" value="P:regulation of cell shape"/>
    <property type="evidence" value="ECO:0007669"/>
    <property type="project" value="UniProtKB-KW"/>
</dbReference>
<feature type="active site" description="Proton donor/acceptor" evidence="7">
    <location>
        <position position="183"/>
    </location>
</feature>
<keyword evidence="5 7" id="KW-0413">Isomerase</keyword>
<evidence type="ECO:0000313" key="8">
    <source>
        <dbReference type="EMBL" id="PWQ95362.1"/>
    </source>
</evidence>
<dbReference type="GO" id="GO:0008881">
    <property type="term" value="F:glutamate racemase activity"/>
    <property type="evidence" value="ECO:0007669"/>
    <property type="project" value="UniProtKB-UniRule"/>
</dbReference>
<feature type="binding site" evidence="7">
    <location>
        <begin position="10"/>
        <end position="11"/>
    </location>
    <ligand>
        <name>substrate</name>
    </ligand>
</feature>
<comment type="catalytic activity">
    <reaction evidence="1 7">
        <text>L-glutamate = D-glutamate</text>
        <dbReference type="Rhea" id="RHEA:12813"/>
        <dbReference type="ChEBI" id="CHEBI:29985"/>
        <dbReference type="ChEBI" id="CHEBI:29986"/>
        <dbReference type="EC" id="5.1.1.3"/>
    </reaction>
</comment>
<dbReference type="PANTHER" id="PTHR21198:SF2">
    <property type="entry name" value="GLUTAMATE RACEMASE"/>
    <property type="match status" value="1"/>
</dbReference>
<dbReference type="UniPathway" id="UPA00219"/>
<dbReference type="Gene3D" id="3.40.50.1860">
    <property type="match status" value="2"/>
</dbReference>
<dbReference type="EMBL" id="QGKL01000035">
    <property type="protein sequence ID" value="PWQ95362.1"/>
    <property type="molecule type" value="Genomic_DNA"/>
</dbReference>
<comment type="similarity">
    <text evidence="7">Belongs to the aspartate/glutamate racemases family.</text>
</comment>
<evidence type="ECO:0000256" key="3">
    <source>
        <dbReference type="ARBA" id="ARBA00022960"/>
    </source>
</evidence>
<dbReference type="OrthoDB" id="9801055at2"/>
<dbReference type="GO" id="GO:0071555">
    <property type="term" value="P:cell wall organization"/>
    <property type="evidence" value="ECO:0007669"/>
    <property type="project" value="UniProtKB-KW"/>
</dbReference>
<evidence type="ECO:0000256" key="6">
    <source>
        <dbReference type="ARBA" id="ARBA00023316"/>
    </source>
</evidence>
<dbReference type="GO" id="GO:0009252">
    <property type="term" value="P:peptidoglycan biosynthetic process"/>
    <property type="evidence" value="ECO:0007669"/>
    <property type="project" value="UniProtKB-UniRule"/>
</dbReference>
<feature type="binding site" evidence="7">
    <location>
        <begin position="42"/>
        <end position="43"/>
    </location>
    <ligand>
        <name>substrate</name>
    </ligand>
</feature>
<dbReference type="SUPFAM" id="SSF53681">
    <property type="entry name" value="Aspartate/glutamate racemase"/>
    <property type="match status" value="2"/>
</dbReference>
<keyword evidence="4 7" id="KW-0573">Peptidoglycan synthesis</keyword>
<dbReference type="InterPro" id="IPR018187">
    <property type="entry name" value="Asp/Glu_racemase_AS_1"/>
</dbReference>
<feature type="binding site" evidence="7">
    <location>
        <begin position="74"/>
        <end position="75"/>
    </location>
    <ligand>
        <name>substrate</name>
    </ligand>
</feature>
<dbReference type="EC" id="5.1.1.3" evidence="2 7"/>
<dbReference type="InterPro" id="IPR004391">
    <property type="entry name" value="Glu_race"/>
</dbReference>
<protein>
    <recommendedName>
        <fullName evidence="2 7">Glutamate racemase</fullName>
        <ecNumber evidence="2 7">5.1.1.3</ecNumber>
    </recommendedName>
</protein>
<dbReference type="PROSITE" id="PS00923">
    <property type="entry name" value="ASP_GLU_RACEMASE_1"/>
    <property type="match status" value="1"/>
</dbReference>
<dbReference type="AlphaFoldDB" id="A0A317CGM0"/>
<keyword evidence="9" id="KW-1185">Reference proteome</keyword>
<feature type="active site" description="Proton donor/acceptor" evidence="7">
    <location>
        <position position="73"/>
    </location>
</feature>
<sequence length="238" mass="25620">MNNSPIGIFDSGVGGLSVARSIRKLLPCESLLYYADSKHAPYGEKSQAFILARSRYITALLLARGAKAIVVACNTATVSTIETLRKEFAVPIIGVEPGVKPAIQLTKTGRIAVLATQYTADSDYLKQLVARHANGCEFVLQGCPGFVEQIENELINTPETEVLVRKYVEPLLVQGVDTFVMGCTHYTFLVPIIFRIAGESIQIIETQDAVAEQVGKRLMEGGLLGAGKGGLEVFSSSV</sequence>
<evidence type="ECO:0000256" key="4">
    <source>
        <dbReference type="ARBA" id="ARBA00022984"/>
    </source>
</evidence>
<dbReference type="NCBIfam" id="TIGR00067">
    <property type="entry name" value="glut_race"/>
    <property type="match status" value="1"/>
</dbReference>
<accession>A0A317CGM0</accession>
<dbReference type="InterPro" id="IPR015942">
    <property type="entry name" value="Asp/Glu/hydantoin_racemase"/>
</dbReference>
<evidence type="ECO:0000256" key="7">
    <source>
        <dbReference type="HAMAP-Rule" id="MF_00258"/>
    </source>
</evidence>
<feature type="binding site" evidence="7">
    <location>
        <begin position="184"/>
        <end position="185"/>
    </location>
    <ligand>
        <name>substrate</name>
    </ligand>
</feature>
<comment type="pathway">
    <text evidence="7">Cell wall biogenesis; peptidoglycan biosynthesis.</text>
</comment>
<comment type="caution">
    <text evidence="8">The sequence shown here is derived from an EMBL/GenBank/DDBJ whole genome shotgun (WGS) entry which is preliminary data.</text>
</comment>
<evidence type="ECO:0000313" key="9">
    <source>
        <dbReference type="Proteomes" id="UP000245506"/>
    </source>
</evidence>